<dbReference type="PANTHER" id="PTHR10159:SF511">
    <property type="entry name" value="DUAL SPECIFICITY PROTEIN PHOSPHATASE 1"/>
    <property type="match status" value="1"/>
</dbReference>
<evidence type="ECO:0000256" key="4">
    <source>
        <dbReference type="ARBA" id="ARBA00022490"/>
    </source>
</evidence>
<comment type="subcellular location">
    <subcellularLocation>
        <location evidence="2">Cytoplasm</location>
    </subcellularLocation>
    <subcellularLocation>
        <location evidence="1">Nucleus</location>
    </subcellularLocation>
</comment>
<evidence type="ECO:0000256" key="5">
    <source>
        <dbReference type="ARBA" id="ARBA00022801"/>
    </source>
</evidence>
<keyword evidence="13" id="KW-1185">Reference proteome</keyword>
<proteinExistence type="inferred from homology"/>
<organism evidence="13 14">
    <name type="scientific">Dioscorea cayennensis subsp. rotundata</name>
    <name type="common">White Guinea yam</name>
    <name type="synonym">Dioscorea rotundata</name>
    <dbReference type="NCBI Taxonomy" id="55577"/>
    <lineage>
        <taxon>Eukaryota</taxon>
        <taxon>Viridiplantae</taxon>
        <taxon>Streptophyta</taxon>
        <taxon>Embryophyta</taxon>
        <taxon>Tracheophyta</taxon>
        <taxon>Spermatophyta</taxon>
        <taxon>Magnoliopsida</taxon>
        <taxon>Liliopsida</taxon>
        <taxon>Dioscoreales</taxon>
        <taxon>Dioscoreaceae</taxon>
        <taxon>Dioscorea</taxon>
    </lineage>
</organism>
<keyword evidence="7" id="KW-0539">Nucleus</keyword>
<dbReference type="InterPro" id="IPR000387">
    <property type="entry name" value="Tyr_Pase_dom"/>
</dbReference>
<evidence type="ECO:0000256" key="1">
    <source>
        <dbReference type="ARBA" id="ARBA00004123"/>
    </source>
</evidence>
<dbReference type="PROSITE" id="PS50054">
    <property type="entry name" value="TYR_PHOSPHATASE_DUAL"/>
    <property type="match status" value="1"/>
</dbReference>
<evidence type="ECO:0000256" key="8">
    <source>
        <dbReference type="ARBA" id="ARBA00047761"/>
    </source>
</evidence>
<dbReference type="InterPro" id="IPR016130">
    <property type="entry name" value="Tyr_Pase_AS"/>
</dbReference>
<evidence type="ECO:0000313" key="13">
    <source>
        <dbReference type="Proteomes" id="UP001515500"/>
    </source>
</evidence>
<reference evidence="14" key="1">
    <citation type="submission" date="2025-08" db="UniProtKB">
        <authorList>
            <consortium name="RefSeq"/>
        </authorList>
    </citation>
    <scope>IDENTIFICATION</scope>
</reference>
<comment type="catalytic activity">
    <reaction evidence="10">
        <text>O-phospho-L-tyrosyl-[protein] + H2O = L-tyrosyl-[protein] + phosphate</text>
        <dbReference type="Rhea" id="RHEA:10684"/>
        <dbReference type="Rhea" id="RHEA-COMP:10136"/>
        <dbReference type="Rhea" id="RHEA-COMP:20101"/>
        <dbReference type="ChEBI" id="CHEBI:15377"/>
        <dbReference type="ChEBI" id="CHEBI:43474"/>
        <dbReference type="ChEBI" id="CHEBI:46858"/>
        <dbReference type="ChEBI" id="CHEBI:61978"/>
        <dbReference type="EC" id="3.1.3.48"/>
    </reaction>
</comment>
<evidence type="ECO:0000256" key="3">
    <source>
        <dbReference type="ARBA" id="ARBA00008601"/>
    </source>
</evidence>
<evidence type="ECO:0000259" key="12">
    <source>
        <dbReference type="PROSITE" id="PS50056"/>
    </source>
</evidence>
<protein>
    <submittedName>
        <fullName evidence="14">Dual specificity protein phosphatase 1B-like</fullName>
    </submittedName>
</protein>
<dbReference type="RefSeq" id="XP_039127798.1">
    <property type="nucleotide sequence ID" value="XM_039271864.1"/>
</dbReference>
<dbReference type="Proteomes" id="UP001515500">
    <property type="component" value="Chromosome 6"/>
</dbReference>
<dbReference type="GO" id="GO:0033550">
    <property type="term" value="F:MAP kinase tyrosine phosphatase activity"/>
    <property type="evidence" value="ECO:0007669"/>
    <property type="project" value="TreeGrafter"/>
</dbReference>
<dbReference type="GO" id="GO:0005737">
    <property type="term" value="C:cytoplasm"/>
    <property type="evidence" value="ECO:0007669"/>
    <property type="project" value="UniProtKB-SubCell"/>
</dbReference>
<dbReference type="GO" id="GO:0017017">
    <property type="term" value="F:MAP kinase tyrosine/serine/threonine phosphatase activity"/>
    <property type="evidence" value="ECO:0007669"/>
    <property type="project" value="TreeGrafter"/>
</dbReference>
<dbReference type="PROSITE" id="PS50056">
    <property type="entry name" value="TYR_PHOSPHATASE_2"/>
    <property type="match status" value="1"/>
</dbReference>
<accession>A0AB40BLH9</accession>
<name>A0AB40BLH9_DIOCR</name>
<dbReference type="FunFam" id="3.90.190.10:FF:000056">
    <property type="entry name" value="Dual specificity phosphatase 12"/>
    <property type="match status" value="1"/>
</dbReference>
<dbReference type="InterPro" id="IPR003595">
    <property type="entry name" value="Tyr_Pase_cat"/>
</dbReference>
<dbReference type="InterPro" id="IPR020422">
    <property type="entry name" value="TYR_PHOSPHATASE_DUAL_dom"/>
</dbReference>
<dbReference type="GO" id="GO:0043409">
    <property type="term" value="P:negative regulation of MAPK cascade"/>
    <property type="evidence" value="ECO:0007669"/>
    <property type="project" value="TreeGrafter"/>
</dbReference>
<evidence type="ECO:0000259" key="11">
    <source>
        <dbReference type="PROSITE" id="PS50054"/>
    </source>
</evidence>
<dbReference type="CDD" id="cd14498">
    <property type="entry name" value="DSP"/>
    <property type="match status" value="1"/>
</dbReference>
<gene>
    <name evidence="14" type="primary">LOC120263890</name>
</gene>
<evidence type="ECO:0000256" key="7">
    <source>
        <dbReference type="ARBA" id="ARBA00023242"/>
    </source>
</evidence>
<comment type="catalytic activity">
    <reaction evidence="9">
        <text>O-phospho-L-threonyl-[protein] + H2O = L-threonyl-[protein] + phosphate</text>
        <dbReference type="Rhea" id="RHEA:47004"/>
        <dbReference type="Rhea" id="RHEA-COMP:11060"/>
        <dbReference type="Rhea" id="RHEA-COMP:11605"/>
        <dbReference type="ChEBI" id="CHEBI:15377"/>
        <dbReference type="ChEBI" id="CHEBI:30013"/>
        <dbReference type="ChEBI" id="CHEBI:43474"/>
        <dbReference type="ChEBI" id="CHEBI:61977"/>
        <dbReference type="EC" id="3.1.3.16"/>
    </reaction>
</comment>
<keyword evidence="4" id="KW-0963">Cytoplasm</keyword>
<dbReference type="PANTHER" id="PTHR10159">
    <property type="entry name" value="DUAL SPECIFICITY PROTEIN PHOSPHATASE"/>
    <property type="match status" value="1"/>
</dbReference>
<feature type="domain" description="Tyrosine-protein phosphatase" evidence="11">
    <location>
        <begin position="56"/>
        <end position="200"/>
    </location>
</feature>
<dbReference type="GO" id="GO:0004722">
    <property type="term" value="F:protein serine/threonine phosphatase activity"/>
    <property type="evidence" value="ECO:0007669"/>
    <property type="project" value="UniProtKB-EC"/>
</dbReference>
<feature type="domain" description="Tyrosine specific protein phosphatases" evidence="12">
    <location>
        <begin position="121"/>
        <end position="181"/>
    </location>
</feature>
<evidence type="ECO:0000256" key="6">
    <source>
        <dbReference type="ARBA" id="ARBA00022912"/>
    </source>
</evidence>
<dbReference type="InterPro" id="IPR000340">
    <property type="entry name" value="Dual-sp_phosphatase_cat-dom"/>
</dbReference>
<dbReference type="InterPro" id="IPR029021">
    <property type="entry name" value="Prot-tyrosine_phosphatase-like"/>
</dbReference>
<dbReference type="Pfam" id="PF00782">
    <property type="entry name" value="DSPc"/>
    <property type="match status" value="1"/>
</dbReference>
<evidence type="ECO:0000256" key="2">
    <source>
        <dbReference type="ARBA" id="ARBA00004496"/>
    </source>
</evidence>
<evidence type="ECO:0000256" key="9">
    <source>
        <dbReference type="ARBA" id="ARBA00048336"/>
    </source>
</evidence>
<dbReference type="SMART" id="SM00404">
    <property type="entry name" value="PTPc_motif"/>
    <property type="match status" value="1"/>
</dbReference>
<comment type="catalytic activity">
    <reaction evidence="8">
        <text>O-phospho-L-seryl-[protein] + H2O = L-seryl-[protein] + phosphate</text>
        <dbReference type="Rhea" id="RHEA:20629"/>
        <dbReference type="Rhea" id="RHEA-COMP:9863"/>
        <dbReference type="Rhea" id="RHEA-COMP:11604"/>
        <dbReference type="ChEBI" id="CHEBI:15377"/>
        <dbReference type="ChEBI" id="CHEBI:29999"/>
        <dbReference type="ChEBI" id="CHEBI:43474"/>
        <dbReference type="ChEBI" id="CHEBI:83421"/>
        <dbReference type="EC" id="3.1.3.16"/>
    </reaction>
</comment>
<keyword evidence="5" id="KW-0378">Hydrolase</keyword>
<dbReference type="SMART" id="SM00195">
    <property type="entry name" value="DSPc"/>
    <property type="match status" value="1"/>
</dbReference>
<evidence type="ECO:0000313" key="14">
    <source>
        <dbReference type="RefSeq" id="XP_039127798.1"/>
    </source>
</evidence>
<evidence type="ECO:0000256" key="10">
    <source>
        <dbReference type="ARBA" id="ARBA00051722"/>
    </source>
</evidence>
<dbReference type="PROSITE" id="PS00383">
    <property type="entry name" value="TYR_PHOSPHATASE_1"/>
    <property type="match status" value="1"/>
</dbReference>
<dbReference type="GO" id="GO:0005634">
    <property type="term" value="C:nucleus"/>
    <property type="evidence" value="ECO:0007669"/>
    <property type="project" value="UniProtKB-SubCell"/>
</dbReference>
<dbReference type="GO" id="GO:0008330">
    <property type="term" value="F:protein tyrosine/threonine phosphatase activity"/>
    <property type="evidence" value="ECO:0007669"/>
    <property type="project" value="TreeGrafter"/>
</dbReference>
<sequence length="211" mass="23578">MMINLAIPRALTGNPLRIQPILSRFSGVMASMDDDAYLRRMAALLQAISLARVAKQDSVICQIEDGLYLGSVGAAQDKEALKKLNITHVLTVAKSLLPAYPNEFVYKRIDVLDNSTTNLAQYFDECFEFIDEARRSGGGVLVHCFAGISRSATVVVAYLMKEYRMPLSQALELVRSKRPQICPNFGFRKQLEDFEKSLEVIQNPKAIESMN</sequence>
<comment type="similarity">
    <text evidence="3">Belongs to the protein-tyrosine phosphatase family. Non-receptor class dual specificity subfamily.</text>
</comment>
<keyword evidence="6" id="KW-0904">Protein phosphatase</keyword>
<dbReference type="SUPFAM" id="SSF52799">
    <property type="entry name" value="(Phosphotyrosine protein) phosphatases II"/>
    <property type="match status" value="1"/>
</dbReference>
<dbReference type="AlphaFoldDB" id="A0AB40BLH9"/>
<dbReference type="GeneID" id="120263890"/>
<dbReference type="Gene3D" id="3.90.190.10">
    <property type="entry name" value="Protein tyrosine phosphatase superfamily"/>
    <property type="match status" value="1"/>
</dbReference>